<dbReference type="PANTHER" id="PTHR35525:SF3">
    <property type="entry name" value="BLL6575 PROTEIN"/>
    <property type="match status" value="1"/>
</dbReference>
<dbReference type="InterPro" id="IPR010852">
    <property type="entry name" value="ABATE"/>
</dbReference>
<gene>
    <name evidence="2" type="ORF">NTH_02168</name>
</gene>
<evidence type="ECO:0000313" key="2">
    <source>
        <dbReference type="EMBL" id="UUP17698.1"/>
    </source>
</evidence>
<dbReference type="PANTHER" id="PTHR35525">
    <property type="entry name" value="BLL6575 PROTEIN"/>
    <property type="match status" value="1"/>
</dbReference>
<name>A0ABY5MM31_9HYPH</name>
<dbReference type="InterPro" id="IPR021005">
    <property type="entry name" value="Znf_CGNR"/>
</dbReference>
<dbReference type="Pfam" id="PF11706">
    <property type="entry name" value="zf-CGNR"/>
    <property type="match status" value="1"/>
</dbReference>
<dbReference type="InterPro" id="IPR023286">
    <property type="entry name" value="ABATE_dom_sf"/>
</dbReference>
<dbReference type="Gene3D" id="1.10.3300.10">
    <property type="entry name" value="Jann2411-like domain"/>
    <property type="match status" value="1"/>
</dbReference>
<dbReference type="Pfam" id="PF07336">
    <property type="entry name" value="ABATE"/>
    <property type="match status" value="1"/>
</dbReference>
<evidence type="ECO:0000259" key="1">
    <source>
        <dbReference type="Pfam" id="PF11706"/>
    </source>
</evidence>
<proteinExistence type="predicted"/>
<organism evidence="2 3">
    <name type="scientific">Nitratireductor thuwali</name>
    <dbReference type="NCBI Taxonomy" id="2267699"/>
    <lineage>
        <taxon>Bacteria</taxon>
        <taxon>Pseudomonadati</taxon>
        <taxon>Pseudomonadota</taxon>
        <taxon>Alphaproteobacteria</taxon>
        <taxon>Hyphomicrobiales</taxon>
        <taxon>Phyllobacteriaceae</taxon>
        <taxon>Nitratireductor</taxon>
    </lineage>
</organism>
<keyword evidence="3" id="KW-1185">Reference proteome</keyword>
<dbReference type="RefSeq" id="WP_338530006.1">
    <property type="nucleotide sequence ID" value="NZ_CP030941.1"/>
</dbReference>
<evidence type="ECO:0000313" key="3">
    <source>
        <dbReference type="Proteomes" id="UP001342418"/>
    </source>
</evidence>
<dbReference type="Proteomes" id="UP001342418">
    <property type="component" value="Chromosome"/>
</dbReference>
<accession>A0ABY5MM31</accession>
<sequence>MQGMEGPVPFFFGGRLCLDFVNTVNSRSCPATKDYLPDYSSLAGWCRQTGALDAPVLSGLEAHAASEPAAAAAAHGEAVALREALYRVFRAVIAGSHSPPPDLALLNQWLREARSRQVLAEQAAGFEWRWEHLRRELRAPLMAVAVSAGALLCDDLKRLKDCPGPEGCGWLFYDGTKNNSRRWCSMDHCGGAAKARRYAARHGGAVSDRKSEAG</sequence>
<dbReference type="SUPFAM" id="SSF160904">
    <property type="entry name" value="Jann2411-like"/>
    <property type="match status" value="1"/>
</dbReference>
<reference evidence="2 3" key="1">
    <citation type="submission" date="2018-07" db="EMBL/GenBank/DDBJ databases">
        <title>Genome sequence of Nitratireductor thuwali#1536.</title>
        <authorList>
            <person name="Michoud G."/>
            <person name="Merlino G."/>
            <person name="Sefrji F.O."/>
            <person name="Daffonchio D."/>
        </authorList>
    </citation>
    <scope>NUCLEOTIDE SEQUENCE [LARGE SCALE GENOMIC DNA]</scope>
    <source>
        <strain evidence="3">Nit1536</strain>
    </source>
</reference>
<protein>
    <recommendedName>
        <fullName evidence="1">Zinc finger CGNR domain-containing protein</fullName>
    </recommendedName>
</protein>
<feature type="domain" description="Zinc finger CGNR" evidence="1">
    <location>
        <begin position="158"/>
        <end position="202"/>
    </location>
</feature>
<dbReference type="EMBL" id="CP030941">
    <property type="protein sequence ID" value="UUP17698.1"/>
    <property type="molecule type" value="Genomic_DNA"/>
</dbReference>